<sequence length="288" mass="33662">LQVIENKICSLDDEISRLHYQSNSRAKLDLQKSNLRTKTESLNTFLASARNEFKNVVGKQPELDTLEKDMDDLLRNKKDELKQVESENEKYRRELSTIDGKLQMLQSTQQQRLQENKDHRKKLSTACGDRDLPDVIIELEKELNDMREELANASSSSDIYNKFVISAQKRHDCPLCDRKFADDDEFRKFLKKLKDLASGNATEQITDIERQIRDTDARLKRLRELKPVWDAVNRFQSELSDLDRQVEELQNKKAETDAMLEDIYVNVVGIQVEIDNTTKLRRDVDKIM</sequence>
<dbReference type="Proteomes" id="UP000789920">
    <property type="component" value="Unassembled WGS sequence"/>
</dbReference>
<feature type="non-terminal residue" evidence="1">
    <location>
        <position position="1"/>
    </location>
</feature>
<feature type="non-terminal residue" evidence="1">
    <location>
        <position position="288"/>
    </location>
</feature>
<organism evidence="1 2">
    <name type="scientific">Racocetra persica</name>
    <dbReference type="NCBI Taxonomy" id="160502"/>
    <lineage>
        <taxon>Eukaryota</taxon>
        <taxon>Fungi</taxon>
        <taxon>Fungi incertae sedis</taxon>
        <taxon>Mucoromycota</taxon>
        <taxon>Glomeromycotina</taxon>
        <taxon>Glomeromycetes</taxon>
        <taxon>Diversisporales</taxon>
        <taxon>Gigasporaceae</taxon>
        <taxon>Racocetra</taxon>
    </lineage>
</organism>
<reference evidence="1" key="1">
    <citation type="submission" date="2021-06" db="EMBL/GenBank/DDBJ databases">
        <authorList>
            <person name="Kallberg Y."/>
            <person name="Tangrot J."/>
            <person name="Rosling A."/>
        </authorList>
    </citation>
    <scope>NUCLEOTIDE SEQUENCE</scope>
    <source>
        <strain evidence="1">MA461A</strain>
    </source>
</reference>
<evidence type="ECO:0000313" key="1">
    <source>
        <dbReference type="EMBL" id="CAG8836892.1"/>
    </source>
</evidence>
<accession>A0ACA9SE27</accession>
<name>A0ACA9SE27_9GLOM</name>
<comment type="caution">
    <text evidence="1">The sequence shown here is derived from an EMBL/GenBank/DDBJ whole genome shotgun (WGS) entry which is preliminary data.</text>
</comment>
<evidence type="ECO:0000313" key="2">
    <source>
        <dbReference type="Proteomes" id="UP000789920"/>
    </source>
</evidence>
<proteinExistence type="predicted"/>
<gene>
    <name evidence="1" type="ORF">RPERSI_LOCUS30088</name>
</gene>
<dbReference type="EMBL" id="CAJVQC010115993">
    <property type="protein sequence ID" value="CAG8836892.1"/>
    <property type="molecule type" value="Genomic_DNA"/>
</dbReference>
<protein>
    <submittedName>
        <fullName evidence="1">9153_t:CDS:1</fullName>
    </submittedName>
</protein>
<keyword evidence="2" id="KW-1185">Reference proteome</keyword>